<proteinExistence type="inferred from homology"/>
<dbReference type="Pfam" id="PF11807">
    <property type="entry name" value="UstYa"/>
    <property type="match status" value="1"/>
</dbReference>
<protein>
    <recommendedName>
        <fullName evidence="5">Tat pathway signal sequence</fullName>
    </recommendedName>
</protein>
<keyword evidence="4" id="KW-1185">Reference proteome</keyword>
<evidence type="ECO:0000313" key="3">
    <source>
        <dbReference type="EMBL" id="KUJ19761.1"/>
    </source>
</evidence>
<keyword evidence="2" id="KW-1133">Transmembrane helix</keyword>
<organism evidence="3 4">
    <name type="scientific">Mollisia scopiformis</name>
    <name type="common">Conifer needle endophyte fungus</name>
    <name type="synonym">Phialocephala scopiformis</name>
    <dbReference type="NCBI Taxonomy" id="149040"/>
    <lineage>
        <taxon>Eukaryota</taxon>
        <taxon>Fungi</taxon>
        <taxon>Dikarya</taxon>
        <taxon>Ascomycota</taxon>
        <taxon>Pezizomycotina</taxon>
        <taxon>Leotiomycetes</taxon>
        <taxon>Helotiales</taxon>
        <taxon>Mollisiaceae</taxon>
        <taxon>Mollisia</taxon>
    </lineage>
</organism>
<dbReference type="InterPro" id="IPR021765">
    <property type="entry name" value="UstYa-like"/>
</dbReference>
<comment type="similarity">
    <text evidence="1">Belongs to the ustYa family.</text>
</comment>
<dbReference type="OrthoDB" id="3687641at2759"/>
<evidence type="ECO:0000256" key="1">
    <source>
        <dbReference type="ARBA" id="ARBA00035112"/>
    </source>
</evidence>
<gene>
    <name evidence="3" type="ORF">LY89DRAFT_640989</name>
</gene>
<dbReference type="PANTHER" id="PTHR33365">
    <property type="entry name" value="YALI0B05434P"/>
    <property type="match status" value="1"/>
</dbReference>
<reference evidence="3 4" key="1">
    <citation type="submission" date="2015-10" db="EMBL/GenBank/DDBJ databases">
        <title>Full genome of DAOMC 229536 Phialocephala scopiformis, a fungal endophyte of spruce producing the potent anti-insectan compound rugulosin.</title>
        <authorList>
            <consortium name="DOE Joint Genome Institute"/>
            <person name="Walker A.K."/>
            <person name="Frasz S.L."/>
            <person name="Seifert K.A."/>
            <person name="Miller J.D."/>
            <person name="Mondo S.J."/>
            <person name="Labutti K."/>
            <person name="Lipzen A."/>
            <person name="Dockter R."/>
            <person name="Kennedy M."/>
            <person name="Grigoriev I.V."/>
            <person name="Spatafora J.W."/>
        </authorList>
    </citation>
    <scope>NUCLEOTIDE SEQUENCE [LARGE SCALE GENOMIC DNA]</scope>
    <source>
        <strain evidence="3 4">CBS 120377</strain>
    </source>
</reference>
<dbReference type="GeneID" id="28821420"/>
<sequence length="298" mass="34322">MLPLSGTMAYFSKFTQNKSLQKDQYSAVRTSEDSSSKDGFLEKGQILYREEPTLWQRYRTMIFVQLAILGGWTLVMYFVAREIRGLAIHGPDLIHSIAIDAVYWEEKKFTLGDRIQESSIYSGRPTPALDKAWHDLLNSENIRVEPEVMKRLGREDIGVRIPGDDGFIGTLNVYHEIHCLKRLHQYMYQEYYWPDLDDAERELNRLHNEHCIDFLRQSAMCHGDVGLITFEWSPTNLIPIANGTTHQCVNWQKLDEWTNERTLDMMQPGWLVHPTLGPAYPAGEGDRIGAATGHVHDP</sequence>
<dbReference type="RefSeq" id="XP_018074116.1">
    <property type="nucleotide sequence ID" value="XM_018211694.1"/>
</dbReference>
<feature type="transmembrane region" description="Helical" evidence="2">
    <location>
        <begin position="62"/>
        <end position="80"/>
    </location>
</feature>
<name>A0A194XHZ8_MOLSC</name>
<dbReference type="PANTHER" id="PTHR33365:SF7">
    <property type="entry name" value="TAT PATHWAY SIGNAL SEQUENCE"/>
    <property type="match status" value="1"/>
</dbReference>
<dbReference type="EMBL" id="KQ947410">
    <property type="protein sequence ID" value="KUJ19761.1"/>
    <property type="molecule type" value="Genomic_DNA"/>
</dbReference>
<dbReference type="GO" id="GO:0043386">
    <property type="term" value="P:mycotoxin biosynthetic process"/>
    <property type="evidence" value="ECO:0007669"/>
    <property type="project" value="InterPro"/>
</dbReference>
<evidence type="ECO:0008006" key="5">
    <source>
        <dbReference type="Google" id="ProtNLM"/>
    </source>
</evidence>
<dbReference type="AlphaFoldDB" id="A0A194XHZ8"/>
<evidence type="ECO:0000313" key="4">
    <source>
        <dbReference type="Proteomes" id="UP000070700"/>
    </source>
</evidence>
<keyword evidence="2" id="KW-0472">Membrane</keyword>
<dbReference type="KEGG" id="psco:LY89DRAFT_640989"/>
<dbReference type="InParanoid" id="A0A194XHZ8"/>
<keyword evidence="2" id="KW-0812">Transmembrane</keyword>
<dbReference type="Proteomes" id="UP000070700">
    <property type="component" value="Unassembled WGS sequence"/>
</dbReference>
<dbReference type="STRING" id="149040.A0A194XHZ8"/>
<evidence type="ECO:0000256" key="2">
    <source>
        <dbReference type="SAM" id="Phobius"/>
    </source>
</evidence>
<accession>A0A194XHZ8</accession>